<comment type="function">
    <text evidence="2">Counteracts the endogenous Pycsar antiviral defense system. Phosphodiesterase that enables metal-dependent hydrolysis of host cyclic nucleotide Pycsar defense signals such as cCMP and cUMP.</text>
</comment>
<reference evidence="5 6" key="1">
    <citation type="submission" date="2021-04" db="EMBL/GenBank/DDBJ databases">
        <authorList>
            <person name="Rakotoarivonina H."/>
        </authorList>
    </citation>
    <scope>NUCLEOTIDE SEQUENCE [LARGE SCALE GENOMIC DNA]</scope>
    <source>
        <strain evidence="5 6">XE</strain>
    </source>
</reference>
<dbReference type="Pfam" id="PF00753">
    <property type="entry name" value="Lactamase_B"/>
    <property type="match status" value="1"/>
</dbReference>
<dbReference type="CDD" id="cd07721">
    <property type="entry name" value="yflN-like_MBL-fold"/>
    <property type="match status" value="1"/>
</dbReference>
<feature type="domain" description="Metallo-beta-lactamase" evidence="4">
    <location>
        <begin position="18"/>
        <end position="222"/>
    </location>
</feature>
<gene>
    <name evidence="5" type="primary">txxe 1498</name>
    <name evidence="5" type="ORF">TXXE_06505</name>
</gene>
<organism evidence="5 6">
    <name type="scientific">Thermobacillus xylanilyticus</name>
    <dbReference type="NCBI Taxonomy" id="76633"/>
    <lineage>
        <taxon>Bacteria</taxon>
        <taxon>Bacillati</taxon>
        <taxon>Bacillota</taxon>
        <taxon>Bacilli</taxon>
        <taxon>Bacillales</taxon>
        <taxon>Paenibacillaceae</taxon>
        <taxon>Thermobacillus</taxon>
    </lineage>
</organism>
<sequence length="229" mass="25417">MNIIELSLPFELNGQTDVIYPSLIAADHVLALVDAGYPGFLPRIEQEIARHGYDARNLTHVIMTHYDIDHIGALHDLKAKYPGVRIIASEREAGAISGERKSERLIQAENMQQHLPEEQQEFGRWFIRQLESLKHVPVDETVRDGDELFDGRCRVIATPGHTPGHISLHIPELNSVIAGDAAVNENGRLAIANPQFCLDLSGAEQSLGKLTALRAAHYYCYHGGKLDMA</sequence>
<dbReference type="Gene3D" id="3.60.15.10">
    <property type="entry name" value="Ribonuclease Z/Hydroxyacylglutathione hydrolase-like"/>
    <property type="match status" value="1"/>
</dbReference>
<dbReference type="PANTHER" id="PTHR42951:SF15">
    <property type="entry name" value="METALLO-BETA-LACTAMASE SUPERFAMILY PROTEIN"/>
    <property type="match status" value="1"/>
</dbReference>
<dbReference type="EMBL" id="CAJRAY010000026">
    <property type="protein sequence ID" value="CAG5082892.1"/>
    <property type="molecule type" value="Genomic_DNA"/>
</dbReference>
<name>A0ABN7RVD6_THEXY</name>
<comment type="caution">
    <text evidence="5">The sequence shown here is derived from an EMBL/GenBank/DDBJ whole genome shotgun (WGS) entry which is preliminary data.</text>
</comment>
<evidence type="ECO:0000256" key="1">
    <source>
        <dbReference type="ARBA" id="ARBA00034221"/>
    </source>
</evidence>
<dbReference type="PANTHER" id="PTHR42951">
    <property type="entry name" value="METALLO-BETA-LACTAMASE DOMAIN-CONTAINING"/>
    <property type="match status" value="1"/>
</dbReference>
<dbReference type="InterPro" id="IPR036866">
    <property type="entry name" value="RibonucZ/Hydroxyglut_hydro"/>
</dbReference>
<accession>A0ABN7RVD6</accession>
<keyword evidence="6" id="KW-1185">Reference proteome</keyword>
<dbReference type="SMART" id="SM00849">
    <property type="entry name" value="Lactamase_B"/>
    <property type="match status" value="1"/>
</dbReference>
<comment type="catalytic activity">
    <reaction evidence="1">
        <text>3',5'-cyclic CMP + H2O = CMP + H(+)</text>
        <dbReference type="Rhea" id="RHEA:72675"/>
        <dbReference type="ChEBI" id="CHEBI:15377"/>
        <dbReference type="ChEBI" id="CHEBI:15378"/>
        <dbReference type="ChEBI" id="CHEBI:58003"/>
        <dbReference type="ChEBI" id="CHEBI:60377"/>
    </reaction>
    <physiologicalReaction direction="left-to-right" evidence="1">
        <dbReference type="Rhea" id="RHEA:72676"/>
    </physiologicalReaction>
</comment>
<evidence type="ECO:0000313" key="5">
    <source>
        <dbReference type="EMBL" id="CAG5082892.1"/>
    </source>
</evidence>
<evidence type="ECO:0000256" key="2">
    <source>
        <dbReference type="ARBA" id="ARBA00034301"/>
    </source>
</evidence>
<evidence type="ECO:0000256" key="3">
    <source>
        <dbReference type="ARBA" id="ARBA00048505"/>
    </source>
</evidence>
<protein>
    <submittedName>
        <fullName evidence="5">Metallo-beta-lactamase</fullName>
    </submittedName>
</protein>
<dbReference type="RefSeq" id="WP_213483930.1">
    <property type="nucleotide sequence ID" value="NZ_CAJRAY010000026.1"/>
</dbReference>
<dbReference type="InterPro" id="IPR001279">
    <property type="entry name" value="Metallo-B-lactamas"/>
</dbReference>
<dbReference type="SUPFAM" id="SSF56281">
    <property type="entry name" value="Metallo-hydrolase/oxidoreductase"/>
    <property type="match status" value="1"/>
</dbReference>
<dbReference type="InterPro" id="IPR050855">
    <property type="entry name" value="NDM-1-like"/>
</dbReference>
<comment type="catalytic activity">
    <reaction evidence="3">
        <text>3',5'-cyclic UMP + H2O = UMP + H(+)</text>
        <dbReference type="Rhea" id="RHEA:70575"/>
        <dbReference type="ChEBI" id="CHEBI:15377"/>
        <dbReference type="ChEBI" id="CHEBI:15378"/>
        <dbReference type="ChEBI" id="CHEBI:57865"/>
        <dbReference type="ChEBI" id="CHEBI:184387"/>
    </reaction>
    <physiologicalReaction direction="left-to-right" evidence="3">
        <dbReference type="Rhea" id="RHEA:70576"/>
    </physiologicalReaction>
</comment>
<evidence type="ECO:0000259" key="4">
    <source>
        <dbReference type="SMART" id="SM00849"/>
    </source>
</evidence>
<proteinExistence type="predicted"/>
<evidence type="ECO:0000313" key="6">
    <source>
        <dbReference type="Proteomes" id="UP000681526"/>
    </source>
</evidence>
<dbReference type="Proteomes" id="UP000681526">
    <property type="component" value="Unassembled WGS sequence"/>
</dbReference>